<dbReference type="OrthoDB" id="2016285at2759"/>
<gene>
    <name evidence="2" type="ORF">CRE_08252</name>
</gene>
<keyword evidence="3" id="KW-1185">Reference proteome</keyword>
<evidence type="ECO:0000256" key="1">
    <source>
        <dbReference type="SAM" id="MobiDB-lite"/>
    </source>
</evidence>
<evidence type="ECO:0008006" key="4">
    <source>
        <dbReference type="Google" id="ProtNLM"/>
    </source>
</evidence>
<evidence type="ECO:0000313" key="2">
    <source>
        <dbReference type="EMBL" id="EFO90604.1"/>
    </source>
</evidence>
<dbReference type="Gene3D" id="3.40.50.150">
    <property type="entry name" value="Vaccinia Virus protein VP39"/>
    <property type="match status" value="1"/>
</dbReference>
<feature type="compositionally biased region" description="Low complexity" evidence="1">
    <location>
        <begin position="70"/>
        <end position="103"/>
    </location>
</feature>
<feature type="region of interest" description="Disordered" evidence="1">
    <location>
        <begin position="36"/>
        <end position="107"/>
    </location>
</feature>
<dbReference type="eggNOG" id="KOG2352">
    <property type="taxonomic scope" value="Eukaryota"/>
</dbReference>
<reference evidence="2" key="1">
    <citation type="submission" date="2007-07" db="EMBL/GenBank/DDBJ databases">
        <title>PCAP assembly of the Caenorhabditis remanei genome.</title>
        <authorList>
            <consortium name="The Caenorhabditis remanei Sequencing Consortium"/>
            <person name="Wilson R.K."/>
        </authorList>
    </citation>
    <scope>NUCLEOTIDE SEQUENCE [LARGE SCALE GENOMIC DNA]</scope>
    <source>
        <strain evidence="2">PB4641</strain>
    </source>
</reference>
<protein>
    <recommendedName>
        <fullName evidence="4">Methyltransferase domain-containing protein</fullName>
    </recommendedName>
</protein>
<accession>E3M3A4</accession>
<organism evidence="3">
    <name type="scientific">Caenorhabditis remanei</name>
    <name type="common">Caenorhabditis vulgaris</name>
    <dbReference type="NCBI Taxonomy" id="31234"/>
    <lineage>
        <taxon>Eukaryota</taxon>
        <taxon>Metazoa</taxon>
        <taxon>Ecdysozoa</taxon>
        <taxon>Nematoda</taxon>
        <taxon>Chromadorea</taxon>
        <taxon>Rhabditida</taxon>
        <taxon>Rhabditina</taxon>
        <taxon>Rhabditomorpha</taxon>
        <taxon>Rhabditoidea</taxon>
        <taxon>Rhabditidae</taxon>
        <taxon>Peloderinae</taxon>
        <taxon>Caenorhabditis</taxon>
    </lineage>
</organism>
<dbReference type="AlphaFoldDB" id="E3M3A4"/>
<dbReference type="OMA" id="DNSTCLY"/>
<dbReference type="SUPFAM" id="SSF53335">
    <property type="entry name" value="S-adenosyl-L-methionine-dependent methyltransferases"/>
    <property type="match status" value="1"/>
</dbReference>
<dbReference type="STRING" id="31234.E3M3A4"/>
<dbReference type="EMBL" id="DS268423">
    <property type="protein sequence ID" value="EFO90604.1"/>
    <property type="molecule type" value="Genomic_DNA"/>
</dbReference>
<dbReference type="Proteomes" id="UP000008281">
    <property type="component" value="Unassembled WGS sequence"/>
</dbReference>
<evidence type="ECO:0000313" key="3">
    <source>
        <dbReference type="Proteomes" id="UP000008281"/>
    </source>
</evidence>
<dbReference type="InterPro" id="IPR029063">
    <property type="entry name" value="SAM-dependent_MTases_sf"/>
</dbReference>
<sequence>MALYLNFRRLRAAKKVRVMFNTFLVMAAMVLVSPARPGKARQGPARPGKARQGPARPGKARQGPARPGKARQGPARPEGPARPGKARQGPARPEGPARPGKARQGPKMIHAANYCMKEEELTDDQFYDELQTNLFKNQQHRIAEIECPDLKDNSTCLYIVDRIGYSGDRSWFVARFLTPVPSLTKGFLSVSLLSKPVFKTMSTVDTAVWPVDIGTMDALTPNAYELTSLFTSGHYPLSTDISGNITFLGVATGGLMSFLAMHFKNLNLTGIDINPQSEYLAKKWFGYKDRENSRILIGDGAEYIKEMARRGENSDAVLIDACHNIEPKDGIYCPVEALRTPEFLDSLSRVIGSKGTVILINFRFLTLILSGITTFNLFNLYNKSGGYEKVWENFSQHFVDCHLTRNDIGNAFLMCSNYKLDRSKVDIPKTREFLRQLRIQGFMKKLL</sequence>
<proteinExistence type="predicted"/>
<dbReference type="InParanoid" id="E3M3A4"/>
<name>E3M3A4_CAERE</name>
<dbReference type="HOGENOM" id="CLU_049662_0_0_1"/>